<accession>A0A8B6M4R1</accession>
<proteinExistence type="predicted"/>
<evidence type="ECO:0000256" key="1">
    <source>
        <dbReference type="SAM" id="MobiDB-lite"/>
    </source>
</evidence>
<dbReference type="AlphaFoldDB" id="A0A8B6M4R1"/>
<protein>
    <submittedName>
        <fullName evidence="2">Uncharacterized protein</fullName>
    </submittedName>
</protein>
<keyword evidence="3" id="KW-1185">Reference proteome</keyword>
<comment type="caution">
    <text evidence="2">The sequence shown here is derived from an EMBL/GenBank/DDBJ whole genome shotgun (WGS) entry which is preliminary data.</text>
</comment>
<feature type="compositionally biased region" description="Polar residues" evidence="1">
    <location>
        <begin position="1"/>
        <end position="11"/>
    </location>
</feature>
<dbReference type="Proteomes" id="UP000485880">
    <property type="component" value="Unassembled WGS sequence"/>
</dbReference>
<evidence type="ECO:0000313" key="3">
    <source>
        <dbReference type="Proteomes" id="UP000485880"/>
    </source>
</evidence>
<feature type="region of interest" description="Disordered" evidence="1">
    <location>
        <begin position="1"/>
        <end position="37"/>
    </location>
</feature>
<evidence type="ECO:0000313" key="2">
    <source>
        <dbReference type="EMBL" id="VTZ49349.1"/>
    </source>
</evidence>
<name>A0A8B6M4R1_METTU</name>
<dbReference type="Gene3D" id="6.20.120.20">
    <property type="match status" value="1"/>
</dbReference>
<reference evidence="2 3" key="1">
    <citation type="submission" date="2019-05" db="EMBL/GenBank/DDBJ databases">
        <authorList>
            <person name="Farhan Ul Haque M."/>
        </authorList>
    </citation>
    <scope>NUCLEOTIDE SEQUENCE [LARGE SCALE GENOMIC DNA]</scope>
    <source>
        <strain evidence="2">2</strain>
    </source>
</reference>
<gene>
    <name evidence="2" type="ORF">MPC4_1520001</name>
</gene>
<sequence length="93" mass="10706">MPHATNGSANGATKRGAHAPAQVPIGVSKNADGHEKTDYTRWRLRDDRGCQTWHYLHTDEEVEAWPQSAADRYFLGMETVRIDRNMRMYEMKD</sequence>
<dbReference type="EMBL" id="CABFMQ020000060">
    <property type="protein sequence ID" value="VTZ49349.1"/>
    <property type="molecule type" value="Genomic_DNA"/>
</dbReference>
<organism evidence="2 3">
    <name type="scientific">Methylocella tundrae</name>
    <dbReference type="NCBI Taxonomy" id="227605"/>
    <lineage>
        <taxon>Bacteria</taxon>
        <taxon>Pseudomonadati</taxon>
        <taxon>Pseudomonadota</taxon>
        <taxon>Alphaproteobacteria</taxon>
        <taxon>Hyphomicrobiales</taxon>
        <taxon>Beijerinckiaceae</taxon>
        <taxon>Methylocella</taxon>
    </lineage>
</organism>